<keyword evidence="9" id="KW-1185">Reference proteome</keyword>
<dbReference type="Pfam" id="PF26311">
    <property type="entry name" value="ETF-QO_FixC_C"/>
    <property type="match status" value="1"/>
</dbReference>
<organism evidence="8 9">
    <name type="scientific">Anaeromyxobacter oryzae</name>
    <dbReference type="NCBI Taxonomy" id="2918170"/>
    <lineage>
        <taxon>Bacteria</taxon>
        <taxon>Pseudomonadati</taxon>
        <taxon>Myxococcota</taxon>
        <taxon>Myxococcia</taxon>
        <taxon>Myxococcales</taxon>
        <taxon>Cystobacterineae</taxon>
        <taxon>Anaeromyxobacteraceae</taxon>
        <taxon>Anaeromyxobacter</taxon>
    </lineage>
</organism>
<keyword evidence="5" id="KW-0560">Oxidoreductase</keyword>
<keyword evidence="4" id="KW-0274">FAD</keyword>
<evidence type="ECO:0000259" key="7">
    <source>
        <dbReference type="Pfam" id="PF26311"/>
    </source>
</evidence>
<evidence type="ECO:0000256" key="1">
    <source>
        <dbReference type="ARBA" id="ARBA00001974"/>
    </source>
</evidence>
<dbReference type="PANTHER" id="PTHR43624:SF2">
    <property type="entry name" value="ELECTRON TRANSFER FLAVOPROTEIN-QUINONE OXIDOREDUCTASE YDIS-RELATED"/>
    <property type="match status" value="1"/>
</dbReference>
<dbReference type="PANTHER" id="PTHR43624">
    <property type="entry name" value="ELECTRON TRANSFER FLAVOPROTEIN-QUINONE OXIDOREDUCTASE YDIS-RELATED"/>
    <property type="match status" value="1"/>
</dbReference>
<comment type="cofactor">
    <cofactor evidence="1">
        <name>FAD</name>
        <dbReference type="ChEBI" id="CHEBI:57692"/>
    </cofactor>
</comment>
<feature type="domain" description="FAD-binding" evidence="6">
    <location>
        <begin position="6"/>
        <end position="182"/>
    </location>
</feature>
<evidence type="ECO:0000259" key="6">
    <source>
        <dbReference type="Pfam" id="PF01494"/>
    </source>
</evidence>
<evidence type="ECO:0000256" key="2">
    <source>
        <dbReference type="ARBA" id="ARBA00006796"/>
    </source>
</evidence>
<evidence type="ECO:0000256" key="4">
    <source>
        <dbReference type="ARBA" id="ARBA00022827"/>
    </source>
</evidence>
<dbReference type="Proteomes" id="UP001162891">
    <property type="component" value="Chromosome"/>
</dbReference>
<dbReference type="InterPro" id="IPR002938">
    <property type="entry name" value="FAD-bd"/>
</dbReference>
<gene>
    <name evidence="8" type="ORF">AMOR_45670</name>
</gene>
<dbReference type="EMBL" id="AP025591">
    <property type="protein sequence ID" value="BDG05571.1"/>
    <property type="molecule type" value="Genomic_DNA"/>
</dbReference>
<dbReference type="Gene3D" id="3.50.50.60">
    <property type="entry name" value="FAD/NAD(P)-binding domain"/>
    <property type="match status" value="1"/>
</dbReference>
<dbReference type="InterPro" id="IPR059103">
    <property type="entry name" value="FixC-like_C"/>
</dbReference>
<dbReference type="RefSeq" id="WP_248354522.1">
    <property type="nucleotide sequence ID" value="NZ_AP025591.1"/>
</dbReference>
<feature type="domain" description="FixC-like C-terminal" evidence="7">
    <location>
        <begin position="370"/>
        <end position="431"/>
    </location>
</feature>
<sequence length="432" mass="47014">MTRSFEAIVVGAGPAGASAALTLARAGVDVALVERGAHPGEKNMFGGILHRMPALEEIFPDFWDRAPLQRHIVKKTLTFMTPGRSLNVEYETESFDRTPYNGYTVFRPSFDRWLATEAQRAGATLLTRCTVDGVITEGGAVAGVTVLRGGGALRAPVVIAADGVLSFTALKAGLRRPLFDPDHLALGVKALLELPKEVIDDRFGLVRDQGASREFVGSSSGVHGGGFLYTNHSSLSAGIVLHLGSLRDSGRRPYDLLNDFLDQPQIAKLVRGARLLEYSAHVIPEGGYKMMPELVGDGILVAGDAAAFCYAKGPNLEGINLATHSGVLAARAVLEARAAKDHSARALACYRRMLDESFVLKDLRTFQRAPELLEIDRLYEAYPEVICDFMDRMYRVDGSPKESLLKMGLAMTRAKVGTRNLVRDAWTTWRTI</sequence>
<comment type="similarity">
    <text evidence="2">Belongs to the ETF-QO/FixC family.</text>
</comment>
<dbReference type="SUPFAM" id="SSF51905">
    <property type="entry name" value="FAD/NAD(P)-binding domain"/>
    <property type="match status" value="1"/>
</dbReference>
<proteinExistence type="inferred from homology"/>
<dbReference type="Pfam" id="PF01494">
    <property type="entry name" value="FAD_binding_3"/>
    <property type="match status" value="1"/>
</dbReference>
<name>A0ABN6MXH7_9BACT</name>
<evidence type="ECO:0000313" key="9">
    <source>
        <dbReference type="Proteomes" id="UP001162891"/>
    </source>
</evidence>
<dbReference type="PRINTS" id="PR00420">
    <property type="entry name" value="RNGMNOXGNASE"/>
</dbReference>
<evidence type="ECO:0000256" key="3">
    <source>
        <dbReference type="ARBA" id="ARBA00022630"/>
    </source>
</evidence>
<evidence type="ECO:0000256" key="5">
    <source>
        <dbReference type="ARBA" id="ARBA00023002"/>
    </source>
</evidence>
<protein>
    <submittedName>
        <fullName evidence="8">Dehydrogenase</fullName>
    </submittedName>
</protein>
<reference evidence="9" key="1">
    <citation type="journal article" date="2022" name="Int. J. Syst. Evol. Microbiol.">
        <title>Anaeromyxobacter oryzae sp. nov., Anaeromyxobacter diazotrophicus sp. nov. and Anaeromyxobacter paludicola sp. nov., isolated from paddy soils.</title>
        <authorList>
            <person name="Itoh H."/>
            <person name="Xu Z."/>
            <person name="Mise K."/>
            <person name="Masuda Y."/>
            <person name="Ushijima N."/>
            <person name="Hayakawa C."/>
            <person name="Shiratori Y."/>
            <person name="Senoo K."/>
        </authorList>
    </citation>
    <scope>NUCLEOTIDE SEQUENCE [LARGE SCALE GENOMIC DNA]</scope>
    <source>
        <strain evidence="9">Red232</strain>
    </source>
</reference>
<accession>A0ABN6MXH7</accession>
<dbReference type="SUPFAM" id="SSF54373">
    <property type="entry name" value="FAD-linked reductases, C-terminal domain"/>
    <property type="match status" value="1"/>
</dbReference>
<keyword evidence="3" id="KW-0285">Flavoprotein</keyword>
<dbReference type="InterPro" id="IPR036188">
    <property type="entry name" value="FAD/NAD-bd_sf"/>
</dbReference>
<evidence type="ECO:0000313" key="8">
    <source>
        <dbReference type="EMBL" id="BDG05571.1"/>
    </source>
</evidence>
<dbReference type="InterPro" id="IPR039651">
    <property type="entry name" value="FixC-like"/>
</dbReference>